<proteinExistence type="predicted"/>
<dbReference type="RefSeq" id="WP_200521211.1">
    <property type="nucleotide sequence ID" value="NZ_JAEHNZ010000001.1"/>
</dbReference>
<name>A0ABS1BPR9_9NEIS</name>
<dbReference type="Proteomes" id="UP000614058">
    <property type="component" value="Unassembled WGS sequence"/>
</dbReference>
<reference evidence="1 2" key="1">
    <citation type="journal article" date="2021" name="Pathogens">
        <title>Isolation and Characterization of Kingella bonacorsii sp. nov., A Novel Kingella Species Detected in a Stable Periodontitis Subject.</title>
        <authorList>
            <person name="Antezack A."/>
            <person name="Boxberger M."/>
            <person name="Rolland C."/>
            <person name="Monnet-Corti V."/>
            <person name="La Scola B."/>
        </authorList>
    </citation>
    <scope>NUCLEOTIDE SEQUENCE [LARGE SCALE GENOMIC DNA]</scope>
    <source>
        <strain evidence="1 2">Marseille-Q4569</strain>
    </source>
</reference>
<gene>
    <name evidence="1" type="ORF">JDW22_01450</name>
</gene>
<protein>
    <submittedName>
        <fullName evidence="1">Uncharacterized protein</fullName>
    </submittedName>
</protein>
<keyword evidence="2" id="KW-1185">Reference proteome</keyword>
<organism evidence="1 2">
    <name type="scientific">Kingella bonacorsii</name>
    <dbReference type="NCBI Taxonomy" id="2796361"/>
    <lineage>
        <taxon>Bacteria</taxon>
        <taxon>Pseudomonadati</taxon>
        <taxon>Pseudomonadota</taxon>
        <taxon>Betaproteobacteria</taxon>
        <taxon>Neisseriales</taxon>
        <taxon>Neisseriaceae</taxon>
        <taxon>Kingella</taxon>
    </lineage>
</organism>
<accession>A0ABS1BPR9</accession>
<sequence>MNTKNALFAAQNKSKGTAAETANNATNAMLAADSLMAADGLIRRK</sequence>
<evidence type="ECO:0000313" key="1">
    <source>
        <dbReference type="EMBL" id="MBK0395284.1"/>
    </source>
</evidence>
<dbReference type="EMBL" id="JAEHNZ010000001">
    <property type="protein sequence ID" value="MBK0395284.1"/>
    <property type="molecule type" value="Genomic_DNA"/>
</dbReference>
<evidence type="ECO:0000313" key="2">
    <source>
        <dbReference type="Proteomes" id="UP000614058"/>
    </source>
</evidence>
<comment type="caution">
    <text evidence="1">The sequence shown here is derived from an EMBL/GenBank/DDBJ whole genome shotgun (WGS) entry which is preliminary data.</text>
</comment>